<organism evidence="11 12">
    <name type="scientific">Microtus ochrogaster</name>
    <name type="common">Prairie vole</name>
    <dbReference type="NCBI Taxonomy" id="79684"/>
    <lineage>
        <taxon>Eukaryota</taxon>
        <taxon>Metazoa</taxon>
        <taxon>Chordata</taxon>
        <taxon>Craniata</taxon>
        <taxon>Vertebrata</taxon>
        <taxon>Euteleostomi</taxon>
        <taxon>Mammalia</taxon>
        <taxon>Eutheria</taxon>
        <taxon>Euarchontoglires</taxon>
        <taxon>Glires</taxon>
        <taxon>Rodentia</taxon>
        <taxon>Myomorpha</taxon>
        <taxon>Muroidea</taxon>
        <taxon>Cricetidae</taxon>
        <taxon>Arvicolinae</taxon>
        <taxon>Microtus</taxon>
    </lineage>
</organism>
<dbReference type="GeneID" id="101979324"/>
<keyword evidence="6 10" id="KW-0732">Signal</keyword>
<feature type="signal peptide" evidence="10">
    <location>
        <begin position="1"/>
        <end position="27"/>
    </location>
</feature>
<evidence type="ECO:0000256" key="4">
    <source>
        <dbReference type="ARBA" id="ARBA00022525"/>
    </source>
</evidence>
<dbReference type="Proteomes" id="UP000694915">
    <property type="component" value="Linkage group LG8"/>
</dbReference>
<comment type="subcellular location">
    <subcellularLocation>
        <location evidence="2">Secreted</location>
    </subcellularLocation>
</comment>
<feature type="chain" id="PRO_5046843519" evidence="10">
    <location>
        <begin position="28"/>
        <end position="88"/>
    </location>
</feature>
<evidence type="ECO:0000256" key="9">
    <source>
        <dbReference type="ARBA" id="ARBA00023157"/>
    </source>
</evidence>
<accession>A0ABM1ASY3</accession>
<evidence type="ECO:0000256" key="3">
    <source>
        <dbReference type="ARBA" id="ARBA00007371"/>
    </source>
</evidence>
<evidence type="ECO:0000256" key="10">
    <source>
        <dbReference type="SAM" id="SignalP"/>
    </source>
</evidence>
<comment type="function">
    <text evidence="1">Has antibacterial activity.</text>
</comment>
<evidence type="ECO:0000256" key="1">
    <source>
        <dbReference type="ARBA" id="ARBA00002878"/>
    </source>
</evidence>
<dbReference type="PANTHER" id="PTHR15001">
    <property type="entry name" value="BETA-DEFENSIN 123-RELATED"/>
    <property type="match status" value="1"/>
</dbReference>
<evidence type="ECO:0000256" key="2">
    <source>
        <dbReference type="ARBA" id="ARBA00004613"/>
    </source>
</evidence>
<keyword evidence="11" id="KW-1185">Reference proteome</keyword>
<comment type="similarity">
    <text evidence="3">Belongs to the beta-defensin family.</text>
</comment>
<evidence type="ECO:0000256" key="8">
    <source>
        <dbReference type="ARBA" id="ARBA00023022"/>
    </source>
</evidence>
<evidence type="ECO:0000256" key="6">
    <source>
        <dbReference type="ARBA" id="ARBA00022729"/>
    </source>
</evidence>
<proteinExistence type="inferred from homology"/>
<protein>
    <submittedName>
        <fullName evidence="12">Beta-defensin 115</fullName>
    </submittedName>
</protein>
<evidence type="ECO:0000313" key="12">
    <source>
        <dbReference type="RefSeq" id="XP_013207693.1"/>
    </source>
</evidence>
<keyword evidence="9" id="KW-1015">Disulfide bond</keyword>
<dbReference type="RefSeq" id="XP_013207693.1">
    <property type="nucleotide sequence ID" value="XM_013352239.1"/>
</dbReference>
<keyword evidence="5" id="KW-0929">Antimicrobial</keyword>
<reference evidence="12" key="1">
    <citation type="submission" date="2025-08" db="UniProtKB">
        <authorList>
            <consortium name="RefSeq"/>
        </authorList>
    </citation>
    <scope>IDENTIFICATION</scope>
</reference>
<sequence>MLLTRSSALSGHIKLWFLTLAVLVVLAQTSPDGWLRTCYYGMGKCRHECRTTEKKKERCGDLTVCCLQISKSKLYHLPPVKDQSKKEC</sequence>
<evidence type="ECO:0000256" key="7">
    <source>
        <dbReference type="ARBA" id="ARBA00022940"/>
    </source>
</evidence>
<dbReference type="InterPro" id="IPR050544">
    <property type="entry name" value="Beta-defensin"/>
</dbReference>
<keyword evidence="8" id="KW-0044">Antibiotic</keyword>
<gene>
    <name evidence="12" type="primary">Defb115</name>
</gene>
<evidence type="ECO:0000313" key="11">
    <source>
        <dbReference type="Proteomes" id="UP000694915"/>
    </source>
</evidence>
<keyword evidence="7" id="KW-0211">Defensin</keyword>
<keyword evidence="4" id="KW-0964">Secreted</keyword>
<evidence type="ECO:0000256" key="5">
    <source>
        <dbReference type="ARBA" id="ARBA00022529"/>
    </source>
</evidence>
<name>A0ABM1ASY3_MICOH</name>
<dbReference type="PANTHER" id="PTHR15001:SF9">
    <property type="entry name" value="BETA-DEFENSIN 115"/>
    <property type="match status" value="1"/>
</dbReference>